<comment type="caution">
    <text evidence="3">The sequence shown here is derived from an EMBL/GenBank/DDBJ whole genome shotgun (WGS) entry which is preliminary data.</text>
</comment>
<dbReference type="AlphaFoldDB" id="A0A0N1MZV5"/>
<dbReference type="OrthoDB" id="9800503at2"/>
<evidence type="ECO:0000256" key="2">
    <source>
        <dbReference type="RuleBase" id="RU362080"/>
    </source>
</evidence>
<accession>A0A0N1MZV5</accession>
<dbReference type="SUPFAM" id="SSF143120">
    <property type="entry name" value="YefM-like"/>
    <property type="match status" value="1"/>
</dbReference>
<dbReference type="InterPro" id="IPR051416">
    <property type="entry name" value="phD-YefM_TA_antitoxins"/>
</dbReference>
<evidence type="ECO:0000313" key="3">
    <source>
        <dbReference type="EMBL" id="KPH75472.1"/>
    </source>
</evidence>
<dbReference type="InterPro" id="IPR036165">
    <property type="entry name" value="YefM-like_sf"/>
</dbReference>
<comment type="similarity">
    <text evidence="1 2">Belongs to the phD/YefM antitoxin family.</text>
</comment>
<dbReference type="RefSeq" id="WP_054211605.1">
    <property type="nucleotide sequence ID" value="NZ_LGSZ01000078.1"/>
</dbReference>
<dbReference type="InterPro" id="IPR006442">
    <property type="entry name" value="Antitoxin_Phd/YefM"/>
</dbReference>
<dbReference type="Pfam" id="PF02604">
    <property type="entry name" value="PhdYeFM_antitox"/>
    <property type="match status" value="1"/>
</dbReference>
<keyword evidence="4" id="KW-1185">Reference proteome</keyword>
<reference evidence="3 4" key="1">
    <citation type="submission" date="2015-07" db="EMBL/GenBank/DDBJ databases">
        <title>Whole genome sequencing of Bosea vaviloviae isolated from cave pool.</title>
        <authorList>
            <person name="Tan N.E.H."/>
            <person name="Lee Y.P."/>
            <person name="Gan H.M."/>
            <person name="Barton H."/>
            <person name="Savka M.A."/>
        </authorList>
    </citation>
    <scope>NUCLEOTIDE SEQUENCE [LARGE SCALE GENOMIC DNA]</scope>
    <source>
        <strain evidence="3 4">SD260</strain>
    </source>
</reference>
<organism evidence="3 4">
    <name type="scientific">Bosea vaviloviae</name>
    <dbReference type="NCBI Taxonomy" id="1526658"/>
    <lineage>
        <taxon>Bacteria</taxon>
        <taxon>Pseudomonadati</taxon>
        <taxon>Pseudomonadota</taxon>
        <taxon>Alphaproteobacteria</taxon>
        <taxon>Hyphomicrobiales</taxon>
        <taxon>Boseaceae</taxon>
        <taxon>Bosea</taxon>
    </lineage>
</organism>
<evidence type="ECO:0000256" key="1">
    <source>
        <dbReference type="ARBA" id="ARBA00009981"/>
    </source>
</evidence>
<proteinExistence type="inferred from homology"/>
<dbReference type="PANTHER" id="PTHR35377:SF8">
    <property type="entry name" value="ANTITOXIN VAPB22"/>
    <property type="match status" value="1"/>
</dbReference>
<dbReference type="Proteomes" id="UP000037822">
    <property type="component" value="Unassembled WGS sequence"/>
</dbReference>
<name>A0A0N1MZV5_9HYPH</name>
<dbReference type="NCBIfam" id="TIGR01552">
    <property type="entry name" value="phd_fam"/>
    <property type="match status" value="1"/>
</dbReference>
<gene>
    <name evidence="3" type="ORF">AE618_24100</name>
</gene>
<evidence type="ECO:0000313" key="4">
    <source>
        <dbReference type="Proteomes" id="UP000037822"/>
    </source>
</evidence>
<sequence>MITVGAFEAKTKFSELLDRVAGGEEVIVTRHGKTVARIVPEGLPDAEAERKAREAKAAEILADIKRVREMLRAQGVHFTVDDIISARDEGRR</sequence>
<dbReference type="PATRIC" id="fig|1526658.3.peg.846"/>
<dbReference type="EMBL" id="LGSZ01000078">
    <property type="protein sequence ID" value="KPH75472.1"/>
    <property type="molecule type" value="Genomic_DNA"/>
</dbReference>
<comment type="function">
    <text evidence="2">Antitoxin component of a type II toxin-antitoxin (TA) system.</text>
</comment>
<dbReference type="PANTHER" id="PTHR35377">
    <property type="entry name" value="ANTITOXIN VAPB49-RELATED-RELATED"/>
    <property type="match status" value="1"/>
</dbReference>
<dbReference type="Gene3D" id="3.40.1620.10">
    <property type="entry name" value="YefM-like domain"/>
    <property type="match status" value="1"/>
</dbReference>
<protein>
    <recommendedName>
        <fullName evidence="2">Antitoxin</fullName>
    </recommendedName>
</protein>